<dbReference type="GO" id="GO:0055085">
    <property type="term" value="P:transmembrane transport"/>
    <property type="evidence" value="ECO:0007669"/>
    <property type="project" value="InterPro"/>
</dbReference>
<feature type="transmembrane region" description="Helical" evidence="8">
    <location>
        <begin position="310"/>
        <end position="332"/>
    </location>
</feature>
<evidence type="ECO:0000256" key="1">
    <source>
        <dbReference type="ARBA" id="ARBA00004429"/>
    </source>
</evidence>
<comment type="caution">
    <text evidence="10">The sequence shown here is derived from an EMBL/GenBank/DDBJ whole genome shotgun (WGS) entry which is preliminary data.</text>
</comment>
<dbReference type="InterPro" id="IPR000515">
    <property type="entry name" value="MetI-like"/>
</dbReference>
<evidence type="ECO:0000313" key="11">
    <source>
        <dbReference type="Proteomes" id="UP000571018"/>
    </source>
</evidence>
<dbReference type="PANTHER" id="PTHR43357">
    <property type="entry name" value="INNER MEMBRANE ABC TRANSPORTER PERMEASE PROTEIN YDCV"/>
    <property type="match status" value="1"/>
</dbReference>
<feature type="transmembrane region" description="Helical" evidence="8">
    <location>
        <begin position="436"/>
        <end position="453"/>
    </location>
</feature>
<evidence type="ECO:0000256" key="6">
    <source>
        <dbReference type="ARBA" id="ARBA00022989"/>
    </source>
</evidence>
<feature type="transmembrane region" description="Helical" evidence="8">
    <location>
        <begin position="77"/>
        <end position="99"/>
    </location>
</feature>
<feature type="transmembrane region" description="Helical" evidence="8">
    <location>
        <begin position="264"/>
        <end position="285"/>
    </location>
</feature>
<dbReference type="InterPro" id="IPR035906">
    <property type="entry name" value="MetI-like_sf"/>
</dbReference>
<keyword evidence="11" id="KW-1185">Reference proteome</keyword>
<dbReference type="Gene3D" id="1.10.3720.10">
    <property type="entry name" value="MetI-like"/>
    <property type="match status" value="2"/>
</dbReference>
<comment type="similarity">
    <text evidence="8">Belongs to the binding-protein-dependent transport system permease family.</text>
</comment>
<evidence type="ECO:0000256" key="4">
    <source>
        <dbReference type="ARBA" id="ARBA00022519"/>
    </source>
</evidence>
<evidence type="ECO:0000256" key="2">
    <source>
        <dbReference type="ARBA" id="ARBA00022448"/>
    </source>
</evidence>
<feature type="transmembrane region" description="Helical" evidence="8">
    <location>
        <begin position="488"/>
        <end position="509"/>
    </location>
</feature>
<dbReference type="GO" id="GO:0005886">
    <property type="term" value="C:plasma membrane"/>
    <property type="evidence" value="ECO:0007669"/>
    <property type="project" value="UniProtKB-SubCell"/>
</dbReference>
<gene>
    <name evidence="10" type="ORF">HW423_09425</name>
</gene>
<evidence type="ECO:0000256" key="5">
    <source>
        <dbReference type="ARBA" id="ARBA00022692"/>
    </source>
</evidence>
<dbReference type="CDD" id="cd06261">
    <property type="entry name" value="TM_PBP2"/>
    <property type="match status" value="2"/>
</dbReference>
<dbReference type="Pfam" id="PF00528">
    <property type="entry name" value="BPD_transp_1"/>
    <property type="match status" value="2"/>
</dbReference>
<dbReference type="PROSITE" id="PS50928">
    <property type="entry name" value="ABC_TM1"/>
    <property type="match status" value="2"/>
</dbReference>
<proteinExistence type="inferred from homology"/>
<feature type="transmembrane region" description="Helical" evidence="8">
    <location>
        <begin position="154"/>
        <end position="175"/>
    </location>
</feature>
<feature type="transmembrane region" description="Helical" evidence="8">
    <location>
        <begin position="111"/>
        <end position="134"/>
    </location>
</feature>
<dbReference type="SUPFAM" id="SSF161098">
    <property type="entry name" value="MetI-like"/>
    <property type="match status" value="2"/>
</dbReference>
<comment type="subcellular location">
    <subcellularLocation>
        <location evidence="1">Cell inner membrane</location>
        <topology evidence="1">Multi-pass membrane protein</topology>
    </subcellularLocation>
    <subcellularLocation>
        <location evidence="8">Cell membrane</location>
        <topology evidence="8">Multi-pass membrane protein</topology>
    </subcellularLocation>
</comment>
<keyword evidence="6 8" id="KW-1133">Transmembrane helix</keyword>
<dbReference type="PANTHER" id="PTHR43357:SF3">
    <property type="entry name" value="FE(3+)-TRANSPORT SYSTEM PERMEASE PROTEIN FBPB 2"/>
    <property type="match status" value="1"/>
</dbReference>
<evidence type="ECO:0000259" key="9">
    <source>
        <dbReference type="PROSITE" id="PS50928"/>
    </source>
</evidence>
<feature type="transmembrane region" description="Helical" evidence="8">
    <location>
        <begin position="402"/>
        <end position="424"/>
    </location>
</feature>
<keyword evidence="3" id="KW-1003">Cell membrane</keyword>
<accession>A0A839A8G1</accession>
<evidence type="ECO:0000256" key="8">
    <source>
        <dbReference type="RuleBase" id="RU363032"/>
    </source>
</evidence>
<dbReference type="EMBL" id="JACAOA010000031">
    <property type="protein sequence ID" value="MBA5730003.1"/>
    <property type="molecule type" value="Genomic_DNA"/>
</dbReference>
<feature type="domain" description="ABC transmembrane type-1" evidence="9">
    <location>
        <begin position="73"/>
        <end position="281"/>
    </location>
</feature>
<feature type="transmembrane region" description="Helical" evidence="8">
    <location>
        <begin position="24"/>
        <end position="50"/>
    </location>
</feature>
<feature type="transmembrane region" description="Helical" evidence="8">
    <location>
        <begin position="538"/>
        <end position="560"/>
    </location>
</feature>
<feature type="domain" description="ABC transmembrane type-1" evidence="9">
    <location>
        <begin position="366"/>
        <end position="561"/>
    </location>
</feature>
<keyword evidence="4" id="KW-0997">Cell inner membrane</keyword>
<evidence type="ECO:0000256" key="3">
    <source>
        <dbReference type="ARBA" id="ARBA00022475"/>
    </source>
</evidence>
<feature type="transmembrane region" description="Helical" evidence="8">
    <location>
        <begin position="205"/>
        <end position="226"/>
    </location>
</feature>
<evidence type="ECO:0000313" key="10">
    <source>
        <dbReference type="EMBL" id="MBA5730003.1"/>
    </source>
</evidence>
<name>A0A839A8G1_9LACT</name>
<dbReference type="AlphaFoldDB" id="A0A839A8G1"/>
<feature type="transmembrane region" description="Helical" evidence="8">
    <location>
        <begin position="365"/>
        <end position="390"/>
    </location>
</feature>
<sequence>MNQKPNQRKSPFSALSSVSFQSKLLIVIFSIVVVTFFILPIVRLAFMSFIGEEGLTLSFYQDILSSKRTWTVLRNTLIMIVGSVTIATVLGVVFAWIMAYTDIRFKKVIQLLILLPFIIPSYVLSLAWVQFFGFNGMVQRFFGLFMEEGLSWNLYSMSGIIVVMGITTFPLVYLFTVNTFRQIPRENESAAQISGASKWQTFKRITIPMALPGIAGGMFIAFLGSLDNFGIPAFLGTPANITVLTTYIYQQVIGFGVTAFNRAAVLSVILGVIALIGIGLQWLLLRNSRRLETAKIDYEPRVYLGKKRMLVEGIIFVFFAITTILPLISMILTPLLRAYGLDFTLENLTWENYEYILSSRSTTDAIWVSLRLAFVTAIATIIIGTAIAYYRVRKATPLSRGLETVITLPYALPGTVFALSMIFAWMEPIPGWNPGIYGSISILYIAYITRFLVLQVRSGITSFQQIDPSVEEAARIGGNNGWGKWCKIILPLITPTVIGGSLLVFLSALTELTVSSLLYSSDSETIGVSILSFQQSGYTLYSTAFSSLIVILIVVGYGLLSLYQKIWNRKVVKSK</sequence>
<evidence type="ECO:0000256" key="7">
    <source>
        <dbReference type="ARBA" id="ARBA00023136"/>
    </source>
</evidence>
<keyword evidence="7 8" id="KW-0472">Membrane</keyword>
<dbReference type="Proteomes" id="UP000571018">
    <property type="component" value="Unassembled WGS sequence"/>
</dbReference>
<keyword evidence="2 8" id="KW-0813">Transport</keyword>
<protein>
    <submittedName>
        <fullName evidence="10">Iron ABC transporter permease</fullName>
    </submittedName>
</protein>
<keyword evidence="5 8" id="KW-0812">Transmembrane</keyword>
<organism evidence="10 11">
    <name type="scientific">Ruoffia halotolerans</name>
    <dbReference type="NCBI Taxonomy" id="2748684"/>
    <lineage>
        <taxon>Bacteria</taxon>
        <taxon>Bacillati</taxon>
        <taxon>Bacillota</taxon>
        <taxon>Bacilli</taxon>
        <taxon>Lactobacillales</taxon>
        <taxon>Aerococcaceae</taxon>
        <taxon>Ruoffia</taxon>
    </lineage>
</organism>
<reference evidence="10 11" key="1">
    <citation type="submission" date="2020-06" db="EMBL/GenBank/DDBJ databases">
        <title>Reclassification of Facklamia ignava, Facklamia soureckii and Facklami tabacinasalis as Falseniella iganva gen. nov., comb. nov., Hutsoniella ignava gen. nov., comb. nov., and Ruoffia tabacinasalis gen. nov., comb. nov and description of Ruoffia haltotolerans sp. nov., isolated from hypersaline Inland Sea of Qatar.</title>
        <authorList>
            <person name="Fotedar R."/>
            <person name="Sankaranarayanan K."/>
            <person name="Lawson P."/>
            <person name="Caldwell M."/>
            <person name="Zeyara A."/>
            <person name="Al Malki A."/>
            <person name="Ali M."/>
        </authorList>
    </citation>
    <scope>NUCLEOTIDE SEQUENCE [LARGE SCALE GENOMIC DNA]</scope>
    <source>
        <strain evidence="10 11">INB8</strain>
    </source>
</reference>